<keyword evidence="3" id="KW-0274">FAD</keyword>
<evidence type="ECO:0000313" key="5">
    <source>
        <dbReference type="EMBL" id="CAF1285155.1"/>
    </source>
</evidence>
<dbReference type="Pfam" id="PF00175">
    <property type="entry name" value="NAD_binding_1"/>
    <property type="match status" value="1"/>
</dbReference>
<reference evidence="5" key="1">
    <citation type="submission" date="2021-02" db="EMBL/GenBank/DDBJ databases">
        <authorList>
            <person name="Nowell W R."/>
        </authorList>
    </citation>
    <scope>NUCLEOTIDE SEQUENCE</scope>
</reference>
<evidence type="ECO:0000313" key="6">
    <source>
        <dbReference type="EMBL" id="CAF1566540.1"/>
    </source>
</evidence>
<dbReference type="Proteomes" id="UP000663877">
    <property type="component" value="Unassembled WGS sequence"/>
</dbReference>
<dbReference type="EMBL" id="CAJNOI010000462">
    <property type="protein sequence ID" value="CAF1285155.1"/>
    <property type="molecule type" value="Genomic_DNA"/>
</dbReference>
<dbReference type="InterPro" id="IPR001709">
    <property type="entry name" value="Flavoprot_Pyr_Nucl_cyt_Rdtase"/>
</dbReference>
<keyword evidence="2" id="KW-0285">Flavoprotein</keyword>
<comment type="caution">
    <text evidence="5">The sequence shown here is derived from an EMBL/GenBank/DDBJ whole genome shotgun (WGS) entry which is preliminary data.</text>
</comment>
<dbReference type="GO" id="GO:0004517">
    <property type="term" value="F:nitric-oxide synthase activity"/>
    <property type="evidence" value="ECO:0007669"/>
    <property type="project" value="TreeGrafter"/>
</dbReference>
<evidence type="ECO:0000256" key="3">
    <source>
        <dbReference type="ARBA" id="ARBA00022827"/>
    </source>
</evidence>
<dbReference type="GO" id="GO:0005886">
    <property type="term" value="C:plasma membrane"/>
    <property type="evidence" value="ECO:0007669"/>
    <property type="project" value="TreeGrafter"/>
</dbReference>
<organism evidence="5 8">
    <name type="scientific">Adineta steineri</name>
    <dbReference type="NCBI Taxonomy" id="433720"/>
    <lineage>
        <taxon>Eukaryota</taxon>
        <taxon>Metazoa</taxon>
        <taxon>Spiralia</taxon>
        <taxon>Gnathifera</taxon>
        <taxon>Rotifera</taxon>
        <taxon>Eurotatoria</taxon>
        <taxon>Bdelloidea</taxon>
        <taxon>Adinetida</taxon>
        <taxon>Adinetidae</taxon>
        <taxon>Adineta</taxon>
    </lineage>
</organism>
<evidence type="ECO:0000259" key="4">
    <source>
        <dbReference type="PROSITE" id="PS51384"/>
    </source>
</evidence>
<dbReference type="GO" id="GO:0050660">
    <property type="term" value="F:flavin adenine dinucleotide binding"/>
    <property type="evidence" value="ECO:0007669"/>
    <property type="project" value="TreeGrafter"/>
</dbReference>
<dbReference type="OrthoDB" id="1688044at2759"/>
<dbReference type="GO" id="GO:0005634">
    <property type="term" value="C:nucleus"/>
    <property type="evidence" value="ECO:0007669"/>
    <property type="project" value="TreeGrafter"/>
</dbReference>
<keyword evidence="7" id="KW-1185">Reference proteome</keyword>
<feature type="domain" description="FAD-binding FR-type" evidence="4">
    <location>
        <begin position="1"/>
        <end position="105"/>
    </location>
</feature>
<dbReference type="Pfam" id="PF00667">
    <property type="entry name" value="FAD_binding_1"/>
    <property type="match status" value="1"/>
</dbReference>
<protein>
    <recommendedName>
        <fullName evidence="4">FAD-binding FR-type domain-containing protein</fullName>
    </recommendedName>
</protein>
<dbReference type="GO" id="GO:0007263">
    <property type="term" value="P:nitric oxide mediated signal transduction"/>
    <property type="evidence" value="ECO:0007669"/>
    <property type="project" value="TreeGrafter"/>
</dbReference>
<comment type="cofactor">
    <cofactor evidence="1">
        <name>FAD</name>
        <dbReference type="ChEBI" id="CHEBI:57692"/>
    </cofactor>
</comment>
<dbReference type="InterPro" id="IPR003097">
    <property type="entry name" value="CysJ-like_FAD-binding"/>
</dbReference>
<dbReference type="PANTHER" id="PTHR19384">
    <property type="entry name" value="NITRIC OXIDE SYNTHASE-RELATED"/>
    <property type="match status" value="1"/>
</dbReference>
<dbReference type="Proteomes" id="UP000663832">
    <property type="component" value="Unassembled WGS sequence"/>
</dbReference>
<dbReference type="GO" id="GO:0032496">
    <property type="term" value="P:response to lipopolysaccharide"/>
    <property type="evidence" value="ECO:0007669"/>
    <property type="project" value="TreeGrafter"/>
</dbReference>
<evidence type="ECO:0000256" key="1">
    <source>
        <dbReference type="ARBA" id="ARBA00001974"/>
    </source>
</evidence>
<dbReference type="InterPro" id="IPR039261">
    <property type="entry name" value="FNR_nucleotide-bd"/>
</dbReference>
<dbReference type="PROSITE" id="PS51384">
    <property type="entry name" value="FAD_FR"/>
    <property type="match status" value="1"/>
</dbReference>
<evidence type="ECO:0000313" key="7">
    <source>
        <dbReference type="Proteomes" id="UP000663832"/>
    </source>
</evidence>
<sequence length="287" mass="33159">MLEQFPSLKIPIEDIIQILPKLQPRYYSISSSTRYNPNQLHITVSIVTYRTIRDIIRNGICSNFLKQTKPLLKDDEKMIDSLTLSKENASKVQLFIVPNLHFRLPGQENLLKEINNDKELFLPLNRPLLMFAIGSGIAPFRSFWQELQILHNLNSNNNIVIDRVLFFGCRTKNDFLFAKELQLLNYEKNSSNKLLTFIIPVYSREKSAAKRYVQDAMLDYQQLISSIIKNENSFIYMCGSTRACQSIESTLASILEISNNDTLTSDQANYQIQQFKQSGKIKQDMFG</sequence>
<dbReference type="PANTHER" id="PTHR19384:SF76">
    <property type="entry name" value="NITRIC OXIDE SYNTHASE"/>
    <property type="match status" value="1"/>
</dbReference>
<dbReference type="Gene3D" id="3.40.50.80">
    <property type="entry name" value="Nucleotide-binding domain of ferredoxin-NADP reductase (FNR) module"/>
    <property type="match status" value="1"/>
</dbReference>
<evidence type="ECO:0000256" key="2">
    <source>
        <dbReference type="ARBA" id="ARBA00022630"/>
    </source>
</evidence>
<accession>A0A815CBS8</accession>
<dbReference type="InterPro" id="IPR017938">
    <property type="entry name" value="Riboflavin_synthase-like_b-brl"/>
</dbReference>
<evidence type="ECO:0000313" key="8">
    <source>
        <dbReference type="Proteomes" id="UP000663877"/>
    </source>
</evidence>
<dbReference type="GO" id="GO:0009725">
    <property type="term" value="P:response to hormone"/>
    <property type="evidence" value="ECO:0007669"/>
    <property type="project" value="TreeGrafter"/>
</dbReference>
<dbReference type="InterPro" id="IPR001433">
    <property type="entry name" value="OxRdtase_FAD/NAD-bd"/>
</dbReference>
<dbReference type="GO" id="GO:0005829">
    <property type="term" value="C:cytosol"/>
    <property type="evidence" value="ECO:0007669"/>
    <property type="project" value="TreeGrafter"/>
</dbReference>
<name>A0A815CBS8_9BILA</name>
<proteinExistence type="predicted"/>
<dbReference type="GO" id="GO:0010181">
    <property type="term" value="F:FMN binding"/>
    <property type="evidence" value="ECO:0007669"/>
    <property type="project" value="TreeGrafter"/>
</dbReference>
<dbReference type="InterPro" id="IPR017927">
    <property type="entry name" value="FAD-bd_FR_type"/>
</dbReference>
<dbReference type="GO" id="GO:0006527">
    <property type="term" value="P:L-arginine catabolic process"/>
    <property type="evidence" value="ECO:0007669"/>
    <property type="project" value="TreeGrafter"/>
</dbReference>
<dbReference type="AlphaFoldDB" id="A0A815CBS8"/>
<dbReference type="SUPFAM" id="SSF52343">
    <property type="entry name" value="Ferredoxin reductase-like, C-terminal NADP-linked domain"/>
    <property type="match status" value="1"/>
</dbReference>
<dbReference type="SUPFAM" id="SSF63380">
    <property type="entry name" value="Riboflavin synthase domain-like"/>
    <property type="match status" value="1"/>
</dbReference>
<dbReference type="GO" id="GO:0006809">
    <property type="term" value="P:nitric oxide biosynthetic process"/>
    <property type="evidence" value="ECO:0007669"/>
    <property type="project" value="TreeGrafter"/>
</dbReference>
<dbReference type="EMBL" id="CAJNOM010000813">
    <property type="protein sequence ID" value="CAF1566540.1"/>
    <property type="molecule type" value="Genomic_DNA"/>
</dbReference>
<dbReference type="Gene3D" id="2.40.30.10">
    <property type="entry name" value="Translation factors"/>
    <property type="match status" value="1"/>
</dbReference>
<dbReference type="PRINTS" id="PR00371">
    <property type="entry name" value="FPNCR"/>
</dbReference>
<gene>
    <name evidence="5" type="ORF">BJG266_LOCUS31426</name>
    <name evidence="6" type="ORF">QVE165_LOCUS48395</name>
</gene>